<keyword evidence="1" id="KW-0963">Cytoplasm</keyword>
<evidence type="ECO:0000256" key="2">
    <source>
        <dbReference type="ARBA" id="ARBA00022679"/>
    </source>
</evidence>
<dbReference type="Proteomes" id="UP001165085">
    <property type="component" value="Unassembled WGS sequence"/>
</dbReference>
<dbReference type="SUPFAM" id="SSF55729">
    <property type="entry name" value="Acyl-CoA N-acyltransferases (Nat)"/>
    <property type="match status" value="1"/>
</dbReference>
<proteinExistence type="predicted"/>
<gene>
    <name evidence="5" type="ORF">TrST_g4797</name>
</gene>
<dbReference type="GO" id="GO:0008914">
    <property type="term" value="F:leucyl-tRNA--protein transferase activity"/>
    <property type="evidence" value="ECO:0007669"/>
    <property type="project" value="InterPro"/>
</dbReference>
<keyword evidence="3" id="KW-0012">Acyltransferase</keyword>
<protein>
    <submittedName>
        <fullName evidence="5">Uncharacterized protein</fullName>
    </submittedName>
</protein>
<dbReference type="Gene3D" id="3.40.630.70">
    <property type="entry name" value="Leucyl/phenylalanyl-tRNA-protein transferase, C-terminal domain"/>
    <property type="match status" value="1"/>
</dbReference>
<feature type="region of interest" description="Disordered" evidence="4">
    <location>
        <begin position="335"/>
        <end position="355"/>
    </location>
</feature>
<dbReference type="GO" id="GO:0030163">
    <property type="term" value="P:protein catabolic process"/>
    <property type="evidence" value="ECO:0007669"/>
    <property type="project" value="InterPro"/>
</dbReference>
<feature type="compositionally biased region" description="Low complexity" evidence="4">
    <location>
        <begin position="37"/>
        <end position="47"/>
    </location>
</feature>
<dbReference type="PANTHER" id="PTHR30098:SF2">
    <property type="entry name" value="LEUCYL_PHENYLALANYL-TRNA--PROTEIN TRANSFERASE"/>
    <property type="match status" value="1"/>
</dbReference>
<dbReference type="PANTHER" id="PTHR30098">
    <property type="entry name" value="LEUCYL/PHENYLALANYL-TRNA--PROTEIN TRANSFERASE"/>
    <property type="match status" value="1"/>
</dbReference>
<dbReference type="EMBL" id="BRXY01000307">
    <property type="protein sequence ID" value="GMH85729.1"/>
    <property type="molecule type" value="Genomic_DNA"/>
</dbReference>
<evidence type="ECO:0000256" key="3">
    <source>
        <dbReference type="ARBA" id="ARBA00023315"/>
    </source>
</evidence>
<keyword evidence="6" id="KW-1185">Reference proteome</keyword>
<dbReference type="InterPro" id="IPR042203">
    <property type="entry name" value="Leu/Phe-tRNA_Trfase_C"/>
</dbReference>
<feature type="region of interest" description="Disordered" evidence="4">
    <location>
        <begin position="1"/>
        <end position="55"/>
    </location>
</feature>
<dbReference type="InterPro" id="IPR004616">
    <property type="entry name" value="Leu/Phe-tRNA_Trfase"/>
</dbReference>
<reference evidence="6" key="1">
    <citation type="journal article" date="2023" name="Commun. Biol.">
        <title>Genome analysis of Parmales, the sister group of diatoms, reveals the evolutionary specialization of diatoms from phago-mixotrophs to photoautotrophs.</title>
        <authorList>
            <person name="Ban H."/>
            <person name="Sato S."/>
            <person name="Yoshikawa S."/>
            <person name="Yamada K."/>
            <person name="Nakamura Y."/>
            <person name="Ichinomiya M."/>
            <person name="Sato N."/>
            <person name="Blanc-Mathieu R."/>
            <person name="Endo H."/>
            <person name="Kuwata A."/>
            <person name="Ogata H."/>
        </authorList>
    </citation>
    <scope>NUCLEOTIDE SEQUENCE [LARGE SCALE GENOMIC DNA]</scope>
    <source>
        <strain evidence="6">NIES 3701</strain>
    </source>
</reference>
<dbReference type="GO" id="GO:0005737">
    <property type="term" value="C:cytoplasm"/>
    <property type="evidence" value="ECO:0007669"/>
    <property type="project" value="TreeGrafter"/>
</dbReference>
<evidence type="ECO:0000256" key="4">
    <source>
        <dbReference type="SAM" id="MobiDB-lite"/>
    </source>
</evidence>
<evidence type="ECO:0000313" key="6">
    <source>
        <dbReference type="Proteomes" id="UP001165085"/>
    </source>
</evidence>
<evidence type="ECO:0000313" key="5">
    <source>
        <dbReference type="EMBL" id="GMH85729.1"/>
    </source>
</evidence>
<dbReference type="InterPro" id="IPR016181">
    <property type="entry name" value="Acyl_CoA_acyltransferase"/>
</dbReference>
<comment type="caution">
    <text evidence="5">The sequence shown here is derived from an EMBL/GenBank/DDBJ whole genome shotgun (WGS) entry which is preliminary data.</text>
</comment>
<evidence type="ECO:0000256" key="1">
    <source>
        <dbReference type="ARBA" id="ARBA00022490"/>
    </source>
</evidence>
<accession>A0A9W7EM23</accession>
<keyword evidence="2" id="KW-0808">Transferase</keyword>
<organism evidence="5 6">
    <name type="scientific">Triparma strigata</name>
    <dbReference type="NCBI Taxonomy" id="1606541"/>
    <lineage>
        <taxon>Eukaryota</taxon>
        <taxon>Sar</taxon>
        <taxon>Stramenopiles</taxon>
        <taxon>Ochrophyta</taxon>
        <taxon>Bolidophyceae</taxon>
        <taxon>Parmales</taxon>
        <taxon>Triparmaceae</taxon>
        <taxon>Triparma</taxon>
    </lineage>
</organism>
<name>A0A9W7EM23_9STRA</name>
<sequence>MSSFSDLDEATREVIRQKQQQKQLAKREKKKKEDLDASPAGASAISGPPLPPFAAERRTKLTSDEYFGASPGGLFRDPRIPPTAGALDFVMSALDGGDETAAMLGSCNYFQFQVPATSSSGDKPLWDPEFYVRLCHAGFFVITAETGPNRSTQPLPELQPFYGVLHWNEFDAAPRVCKVVKRLRSSMSKQSSEYALEHNKNPLKTWEQINEYHLEKNSTNWLTRRYFDMMLSASQDPKLNFSLNCIDLKRNDEIIGGEMGFTVGTVYTSLSGWTGERSQEAVGFVQLVLLGTWLKQRNYSFWSLGHCYQPSLDYKRLLGQVIYTRDEFRRLLKTESGNVTEPQATSPTTGFEPLTSASNTISATALLSPSGTLK</sequence>
<dbReference type="OrthoDB" id="2122564at2759"/>
<dbReference type="AlphaFoldDB" id="A0A9W7EM23"/>